<evidence type="ECO:0000313" key="11">
    <source>
        <dbReference type="Proteomes" id="UP001524435"/>
    </source>
</evidence>
<proteinExistence type="predicted"/>
<feature type="transmembrane region" description="Helical" evidence="7">
    <location>
        <begin position="158"/>
        <end position="175"/>
    </location>
</feature>
<feature type="domain" description="ABC transmembrane type-1" evidence="9">
    <location>
        <begin position="17"/>
        <end position="299"/>
    </location>
</feature>
<keyword evidence="11" id="KW-1185">Reference proteome</keyword>
<dbReference type="InterPro" id="IPR017871">
    <property type="entry name" value="ABC_transporter-like_CS"/>
</dbReference>
<dbReference type="InterPro" id="IPR039421">
    <property type="entry name" value="Type_1_exporter"/>
</dbReference>
<reference evidence="10 11" key="1">
    <citation type="submission" date="2022-06" db="EMBL/GenBank/DDBJ databases">
        <title>Isolation of gut microbiota from human fecal samples.</title>
        <authorList>
            <person name="Pamer E.G."/>
            <person name="Barat B."/>
            <person name="Waligurski E."/>
            <person name="Medina S."/>
            <person name="Paddock L."/>
            <person name="Mostad J."/>
        </authorList>
    </citation>
    <scope>NUCLEOTIDE SEQUENCE [LARGE SCALE GENOMIC DNA]</scope>
    <source>
        <strain evidence="10 11">DFI.6.1</strain>
    </source>
</reference>
<dbReference type="SUPFAM" id="SSF90123">
    <property type="entry name" value="ABC transporter transmembrane region"/>
    <property type="match status" value="1"/>
</dbReference>
<protein>
    <submittedName>
        <fullName evidence="10">ABC transporter ATP-binding protein/permease</fullName>
    </submittedName>
</protein>
<dbReference type="SUPFAM" id="SSF52540">
    <property type="entry name" value="P-loop containing nucleoside triphosphate hydrolases"/>
    <property type="match status" value="1"/>
</dbReference>
<dbReference type="PANTHER" id="PTHR43394">
    <property type="entry name" value="ATP-DEPENDENT PERMEASE MDL1, MITOCHONDRIAL"/>
    <property type="match status" value="1"/>
</dbReference>
<dbReference type="PROSITE" id="PS00211">
    <property type="entry name" value="ABC_TRANSPORTER_1"/>
    <property type="match status" value="1"/>
</dbReference>
<dbReference type="InterPro" id="IPR027417">
    <property type="entry name" value="P-loop_NTPase"/>
</dbReference>
<keyword evidence="3" id="KW-0547">Nucleotide-binding</keyword>
<dbReference type="Pfam" id="PF00005">
    <property type="entry name" value="ABC_tran"/>
    <property type="match status" value="1"/>
</dbReference>
<evidence type="ECO:0000313" key="10">
    <source>
        <dbReference type="EMBL" id="MCQ5121721.1"/>
    </source>
</evidence>
<sequence>MLKKLYPYMKPYRLSLWIAVLCVSLETVFELIIPMMMADMIDVGVAARDLDYMIWKGMQMSVCAIISLILGLLYARFAAVAAQSFGADLRMAEFEQVQNYRFSSLDRFETSSLVTRLTNDVNVLQNAISQGLRPGVRAPMVLFTGLSVAFMMNAELALVFVVAIPILGAALFMIVRKVAPMYEKLQKAIDRVNLIVQENLTAIRVVKSYVREDFEQRKFAEVNEDLMKVSQRTFHFAQMNMPAFQFVMYGVIIMILWFGGNIIEVGGMQVGELTGFLSYVLQILNSLMMLSGVFLLLIRSIASAKRIEEVLDEPRDENSALCTHARIQSGSIDFEHVYFKYSEDALEYVLSDINLHIESGQTIGIMGGTGAAKSTLVQLIPRLYDTSKGTLKIDGRPIETYDLYELRDQISMVLQNNTLFSGTIRENLCWGNPHATQEELEWACRIACADEFIKQKPNGYDEDLGQGGVNVSGGQKQRLCIARALLKHPKVLIFDDSTSAVDSATESTIREGLASLKDVTKIIIAQRVTSVMNADQIIIMEDGTIADSGTHEELLARNATYQSLYHSQQEGVLEDGKTDFRR</sequence>
<feature type="domain" description="ABC transporter" evidence="8">
    <location>
        <begin position="332"/>
        <end position="567"/>
    </location>
</feature>
<dbReference type="GO" id="GO:0005524">
    <property type="term" value="F:ATP binding"/>
    <property type="evidence" value="ECO:0007669"/>
    <property type="project" value="UniProtKB-KW"/>
</dbReference>
<keyword evidence="6 7" id="KW-0472">Membrane</keyword>
<dbReference type="Pfam" id="PF00664">
    <property type="entry name" value="ABC_membrane"/>
    <property type="match status" value="1"/>
</dbReference>
<dbReference type="SMART" id="SM00382">
    <property type="entry name" value="AAA"/>
    <property type="match status" value="1"/>
</dbReference>
<evidence type="ECO:0000256" key="6">
    <source>
        <dbReference type="ARBA" id="ARBA00023136"/>
    </source>
</evidence>
<dbReference type="InterPro" id="IPR036640">
    <property type="entry name" value="ABC1_TM_sf"/>
</dbReference>
<feature type="transmembrane region" description="Helical" evidence="7">
    <location>
        <begin position="53"/>
        <end position="75"/>
    </location>
</feature>
<gene>
    <name evidence="10" type="ORF">NE663_05530</name>
</gene>
<evidence type="ECO:0000256" key="4">
    <source>
        <dbReference type="ARBA" id="ARBA00022840"/>
    </source>
</evidence>
<keyword evidence="4 10" id="KW-0067">ATP-binding</keyword>
<evidence type="ECO:0000256" key="3">
    <source>
        <dbReference type="ARBA" id="ARBA00022741"/>
    </source>
</evidence>
<keyword evidence="2 7" id="KW-0812">Transmembrane</keyword>
<feature type="transmembrane region" description="Helical" evidence="7">
    <location>
        <begin position="12"/>
        <end position="33"/>
    </location>
</feature>
<dbReference type="Gene3D" id="3.40.50.300">
    <property type="entry name" value="P-loop containing nucleotide triphosphate hydrolases"/>
    <property type="match status" value="1"/>
</dbReference>
<evidence type="ECO:0000256" key="7">
    <source>
        <dbReference type="SAM" id="Phobius"/>
    </source>
</evidence>
<dbReference type="CDD" id="cd18548">
    <property type="entry name" value="ABC_6TM_Tm287_like"/>
    <property type="match status" value="1"/>
</dbReference>
<dbReference type="PANTHER" id="PTHR43394:SF1">
    <property type="entry name" value="ATP-BINDING CASSETTE SUB-FAMILY B MEMBER 10, MITOCHONDRIAL"/>
    <property type="match status" value="1"/>
</dbReference>
<accession>A0ABT1SKH2</accession>
<dbReference type="InterPro" id="IPR011527">
    <property type="entry name" value="ABC1_TM_dom"/>
</dbReference>
<dbReference type="Proteomes" id="UP001524435">
    <property type="component" value="Unassembled WGS sequence"/>
</dbReference>
<evidence type="ECO:0000259" key="9">
    <source>
        <dbReference type="PROSITE" id="PS50929"/>
    </source>
</evidence>
<keyword evidence="5 7" id="KW-1133">Transmembrane helix</keyword>
<dbReference type="InterPro" id="IPR003439">
    <property type="entry name" value="ABC_transporter-like_ATP-bd"/>
</dbReference>
<dbReference type="Gene3D" id="1.20.1560.10">
    <property type="entry name" value="ABC transporter type 1, transmembrane domain"/>
    <property type="match status" value="1"/>
</dbReference>
<feature type="transmembrane region" description="Helical" evidence="7">
    <location>
        <begin position="279"/>
        <end position="298"/>
    </location>
</feature>
<dbReference type="PROSITE" id="PS50893">
    <property type="entry name" value="ABC_TRANSPORTER_2"/>
    <property type="match status" value="1"/>
</dbReference>
<feature type="transmembrane region" description="Helical" evidence="7">
    <location>
        <begin position="241"/>
        <end position="259"/>
    </location>
</feature>
<evidence type="ECO:0000256" key="5">
    <source>
        <dbReference type="ARBA" id="ARBA00022989"/>
    </source>
</evidence>
<evidence type="ECO:0000256" key="1">
    <source>
        <dbReference type="ARBA" id="ARBA00004651"/>
    </source>
</evidence>
<dbReference type="RefSeq" id="WP_256197643.1">
    <property type="nucleotide sequence ID" value="NZ_JANGCH010000006.1"/>
</dbReference>
<evidence type="ECO:0000259" key="8">
    <source>
        <dbReference type="PROSITE" id="PS50893"/>
    </source>
</evidence>
<dbReference type="EMBL" id="JANGCH010000006">
    <property type="protein sequence ID" value="MCQ5121721.1"/>
    <property type="molecule type" value="Genomic_DNA"/>
</dbReference>
<dbReference type="PROSITE" id="PS50929">
    <property type="entry name" value="ABC_TM1F"/>
    <property type="match status" value="1"/>
</dbReference>
<organism evidence="10 11">
    <name type="scientific">Massilicoli timonensis</name>
    <dbReference type="NCBI Taxonomy" id="2015901"/>
    <lineage>
        <taxon>Bacteria</taxon>
        <taxon>Bacillati</taxon>
        <taxon>Bacillota</taxon>
        <taxon>Erysipelotrichia</taxon>
        <taxon>Erysipelotrichales</taxon>
        <taxon>Erysipelotrichaceae</taxon>
        <taxon>Massilicoli</taxon>
    </lineage>
</organism>
<evidence type="ECO:0000256" key="2">
    <source>
        <dbReference type="ARBA" id="ARBA00022692"/>
    </source>
</evidence>
<comment type="caution">
    <text evidence="10">The sequence shown here is derived from an EMBL/GenBank/DDBJ whole genome shotgun (WGS) entry which is preliminary data.</text>
</comment>
<dbReference type="InterPro" id="IPR003593">
    <property type="entry name" value="AAA+_ATPase"/>
</dbReference>
<comment type="subcellular location">
    <subcellularLocation>
        <location evidence="1">Cell membrane</location>
        <topology evidence="1">Multi-pass membrane protein</topology>
    </subcellularLocation>
</comment>
<name>A0ABT1SKH2_9FIRM</name>